<evidence type="ECO:0000256" key="1">
    <source>
        <dbReference type="SAM" id="SignalP"/>
    </source>
</evidence>
<protein>
    <submittedName>
        <fullName evidence="2">Uncharacterized protein</fullName>
    </submittedName>
</protein>
<proteinExistence type="predicted"/>
<reference evidence="2 3" key="1">
    <citation type="submission" date="2014-04" db="EMBL/GenBank/DDBJ databases">
        <authorList>
            <consortium name="DOE Joint Genome Institute"/>
            <person name="Kuo A."/>
            <person name="Ruytinx J."/>
            <person name="Rineau F."/>
            <person name="Colpaert J."/>
            <person name="Kohler A."/>
            <person name="Nagy L.G."/>
            <person name="Floudas D."/>
            <person name="Copeland A."/>
            <person name="Barry K.W."/>
            <person name="Cichocki N."/>
            <person name="Veneault-Fourrey C."/>
            <person name="LaButti K."/>
            <person name="Lindquist E.A."/>
            <person name="Lipzen A."/>
            <person name="Lundell T."/>
            <person name="Morin E."/>
            <person name="Murat C."/>
            <person name="Sun H."/>
            <person name="Tunlid A."/>
            <person name="Henrissat B."/>
            <person name="Grigoriev I.V."/>
            <person name="Hibbett D.S."/>
            <person name="Martin F."/>
            <person name="Nordberg H.P."/>
            <person name="Cantor M.N."/>
            <person name="Hua S.X."/>
        </authorList>
    </citation>
    <scope>NUCLEOTIDE SEQUENCE [LARGE SCALE GENOMIC DNA]</scope>
    <source>
        <strain evidence="2 3">UH-Slu-Lm8-n1</strain>
    </source>
</reference>
<accession>A0A0D0B111</accession>
<reference evidence="3" key="2">
    <citation type="submission" date="2015-01" db="EMBL/GenBank/DDBJ databases">
        <title>Evolutionary Origins and Diversification of the Mycorrhizal Mutualists.</title>
        <authorList>
            <consortium name="DOE Joint Genome Institute"/>
            <consortium name="Mycorrhizal Genomics Consortium"/>
            <person name="Kohler A."/>
            <person name="Kuo A."/>
            <person name="Nagy L.G."/>
            <person name="Floudas D."/>
            <person name="Copeland A."/>
            <person name="Barry K.W."/>
            <person name="Cichocki N."/>
            <person name="Veneault-Fourrey C."/>
            <person name="LaButti K."/>
            <person name="Lindquist E.A."/>
            <person name="Lipzen A."/>
            <person name="Lundell T."/>
            <person name="Morin E."/>
            <person name="Murat C."/>
            <person name="Riley R."/>
            <person name="Ohm R."/>
            <person name="Sun H."/>
            <person name="Tunlid A."/>
            <person name="Henrissat B."/>
            <person name="Grigoriev I.V."/>
            <person name="Hibbett D.S."/>
            <person name="Martin F."/>
        </authorList>
    </citation>
    <scope>NUCLEOTIDE SEQUENCE [LARGE SCALE GENOMIC DNA]</scope>
    <source>
        <strain evidence="3">UH-Slu-Lm8-n1</strain>
    </source>
</reference>
<organism evidence="2 3">
    <name type="scientific">Suillus luteus UH-Slu-Lm8-n1</name>
    <dbReference type="NCBI Taxonomy" id="930992"/>
    <lineage>
        <taxon>Eukaryota</taxon>
        <taxon>Fungi</taxon>
        <taxon>Dikarya</taxon>
        <taxon>Basidiomycota</taxon>
        <taxon>Agaricomycotina</taxon>
        <taxon>Agaricomycetes</taxon>
        <taxon>Agaricomycetidae</taxon>
        <taxon>Boletales</taxon>
        <taxon>Suillineae</taxon>
        <taxon>Suillaceae</taxon>
        <taxon>Suillus</taxon>
    </lineage>
</organism>
<feature type="chain" id="PRO_5002207497" evidence="1">
    <location>
        <begin position="24"/>
        <end position="123"/>
    </location>
</feature>
<dbReference type="EMBL" id="KN835433">
    <property type="protein sequence ID" value="KIK37723.1"/>
    <property type="molecule type" value="Genomic_DNA"/>
</dbReference>
<keyword evidence="1" id="KW-0732">Signal</keyword>
<evidence type="ECO:0000313" key="2">
    <source>
        <dbReference type="EMBL" id="KIK37723.1"/>
    </source>
</evidence>
<dbReference type="HOGENOM" id="CLU_2016738_0_0_1"/>
<gene>
    <name evidence="2" type="ORF">CY34DRAFT_443862</name>
</gene>
<keyword evidence="3" id="KW-1185">Reference proteome</keyword>
<dbReference type="Proteomes" id="UP000054485">
    <property type="component" value="Unassembled WGS sequence"/>
</dbReference>
<evidence type="ECO:0000313" key="3">
    <source>
        <dbReference type="Proteomes" id="UP000054485"/>
    </source>
</evidence>
<dbReference type="InParanoid" id="A0A0D0B111"/>
<sequence>MRHSHYHQWQLAVLPLDIWVAAVQTPSNITAGSVLRYKDNSHCIVFKLAVKDSKFRRGRQLRLFCSSLIIPFDTRALSCPTPILDCRFHVNGACNSLDGGGPEGKYIRRVRVLLYWRLGKSRY</sequence>
<feature type="signal peptide" evidence="1">
    <location>
        <begin position="1"/>
        <end position="23"/>
    </location>
</feature>
<name>A0A0D0B111_9AGAM</name>
<dbReference type="AlphaFoldDB" id="A0A0D0B111"/>